<comment type="subcellular location">
    <subcellularLocation>
        <location evidence="6">Cell membrane</location>
        <topology evidence="6">Peripheral membrane protein</topology>
    </subcellularLocation>
</comment>
<evidence type="ECO:0000256" key="6">
    <source>
        <dbReference type="HAMAP-Rule" id="MF_01871"/>
    </source>
</evidence>
<dbReference type="Pfam" id="PF10070">
    <property type="entry name" value="DabA"/>
    <property type="match status" value="1"/>
</dbReference>
<protein>
    <recommendedName>
        <fullName evidence="6">Probable inorganic carbon transporter subunit DabA</fullName>
    </recommendedName>
</protein>
<keyword evidence="8" id="KW-1185">Reference proteome</keyword>
<comment type="subunit">
    <text evidence="6">Forms a complex with DabB.</text>
</comment>
<evidence type="ECO:0000256" key="4">
    <source>
        <dbReference type="ARBA" id="ARBA00022833"/>
    </source>
</evidence>
<comment type="similarity">
    <text evidence="6">Belongs to the inorganic carbon transporter (TC 9.A.2) DabA family.</text>
</comment>
<comment type="caution">
    <text evidence="7">The sequence shown here is derived from an EMBL/GenBank/DDBJ whole genome shotgun (WGS) entry which is preliminary data.</text>
</comment>
<keyword evidence="2 6" id="KW-1003">Cell membrane</keyword>
<keyword evidence="3 6" id="KW-0479">Metal-binding</keyword>
<keyword evidence="5 6" id="KW-0472">Membrane</keyword>
<keyword evidence="1 6" id="KW-0813">Transport</keyword>
<comment type="cofactor">
    <cofactor evidence="6">
        <name>Zn(2+)</name>
        <dbReference type="ChEBI" id="CHEBI:29105"/>
    </cofactor>
</comment>
<evidence type="ECO:0000313" key="8">
    <source>
        <dbReference type="Proteomes" id="UP000637074"/>
    </source>
</evidence>
<evidence type="ECO:0000256" key="1">
    <source>
        <dbReference type="ARBA" id="ARBA00022448"/>
    </source>
</evidence>
<organism evidence="7 8">
    <name type="scientific">Neobacillus kokaensis</name>
    <dbReference type="NCBI Taxonomy" id="2759023"/>
    <lineage>
        <taxon>Bacteria</taxon>
        <taxon>Bacillati</taxon>
        <taxon>Bacillota</taxon>
        <taxon>Bacilli</taxon>
        <taxon>Bacillales</taxon>
        <taxon>Bacillaceae</taxon>
        <taxon>Neobacillus</taxon>
    </lineage>
</organism>
<feature type="binding site" evidence="6">
    <location>
        <position position="577"/>
    </location>
    <ligand>
        <name>Zn(2+)</name>
        <dbReference type="ChEBI" id="CHEBI:29105"/>
    </ligand>
</feature>
<dbReference type="Proteomes" id="UP000637074">
    <property type="component" value="Unassembled WGS sequence"/>
</dbReference>
<feature type="binding site" evidence="6">
    <location>
        <position position="395"/>
    </location>
    <ligand>
        <name>Zn(2+)</name>
        <dbReference type="ChEBI" id="CHEBI:29105"/>
    </ligand>
</feature>
<name>A0ABQ3N965_9BACI</name>
<dbReference type="PANTHER" id="PTHR38344:SF1">
    <property type="entry name" value="INORGANIC CARBON TRANSPORTER SUBUNIT DABA-RELATED"/>
    <property type="match status" value="1"/>
</dbReference>
<keyword evidence="4 6" id="KW-0862">Zinc</keyword>
<reference evidence="7 8" key="1">
    <citation type="journal article" date="2022" name="Int. J. Syst. Evol. Microbiol.">
        <title>Neobacillus kokaensis sp. nov., isolated from soil.</title>
        <authorList>
            <person name="Yuki K."/>
            <person name="Matsubara H."/>
            <person name="Yamaguchi S."/>
        </authorList>
    </citation>
    <scope>NUCLEOTIDE SEQUENCE [LARGE SCALE GENOMIC DNA]</scope>
    <source>
        <strain evidence="7 8">LOB 377</strain>
    </source>
</reference>
<dbReference type="HAMAP" id="MF_01871">
    <property type="entry name" value="DabA"/>
    <property type="match status" value="1"/>
</dbReference>
<evidence type="ECO:0000256" key="2">
    <source>
        <dbReference type="ARBA" id="ARBA00022475"/>
    </source>
</evidence>
<feature type="binding site" evidence="6">
    <location>
        <position position="592"/>
    </location>
    <ligand>
        <name>Zn(2+)</name>
        <dbReference type="ChEBI" id="CHEBI:29105"/>
    </ligand>
</feature>
<sequence length="872" mass="98595">MSTALPLTRPNDLERNNDYLSLDMKELTAAASKVIAPFGPITTFAARHPWVGLEHHTFEEVTRQFKDTVNVDLLPNDAVLRSAWDQGEISQDNLDVVLNYWLDTQPLDMPRDIAEQFCRKALGLNQSFTEQTANHELQSMAKKLSRFKYQISERHGVQTLSQRLEQHSDKNVLKELNSQLIKWCKLFLDESQAVWSMPNREKGFYHAWRSLAGFDPGLKAPLRKELKELPEKADDALREALLALEISFTEIKGYLEAHLLALPGWAGMMLWRSQQRPDDQSLLMDYLAVRLSMERILIKPYLPVQVQKYDVHVEKLIVSWIQWGDMPVNEWSQLSAAEIKARLTLAYRFDQILRRRLWLEAWEKTYEDQLKKTIASECHTAEISEKPALVQFVFCIDVRSEPFRRQLEKTGPFKTFGTAGFFGLPIETCELGSTHKHDSLPVMFKPKYKIKESSSSEVVTQYKQRKQAVNALGSTFKSLKHNLLASLALPEISGPWLSLQTFGRTFVPRGTGTAIRKIRESWQRKPAAELTLDHHHYLESELPVGFSEGEKVHFVRQALNMMGITEGFSPLVVICGHGSHSTNNPYASALDCGACGGKSSGFNARVLANLCNQQEVRESLAAEGIVIPKDTVFAAAEHITTLDELRWLYVPELSAAAQEALGLVKSLLPKVSEQANTERLLKLPSLGSSTKNVKAEVQRMADDWSEVRPEWGLARNAAFIIGDREMTLECDLEGRAFLQTYHWHKDRNGTLLANILAGPATVAQWINLQYYASTVAPHYFGSGNKATQTVTSGIGVMQGNSSDLLAGLPWQSVMRSDQEAYHAPLRLLVVIQAPSDYIERALNQDRAFRQKLQNGWIRLSSIDPEGNWKSWS</sequence>
<dbReference type="InterPro" id="IPR018752">
    <property type="entry name" value="DabA"/>
</dbReference>
<proteinExistence type="inferred from homology"/>
<gene>
    <name evidence="7" type="primary">ybcC</name>
    <name evidence="6" type="synonym">dabA</name>
    <name evidence="7" type="ORF">AM1BK_37400</name>
</gene>
<accession>A0ABQ3N965</accession>
<evidence type="ECO:0000256" key="5">
    <source>
        <dbReference type="ARBA" id="ARBA00023136"/>
    </source>
</evidence>
<feature type="binding site" evidence="6">
    <location>
        <position position="397"/>
    </location>
    <ligand>
        <name>Zn(2+)</name>
        <dbReference type="ChEBI" id="CHEBI:29105"/>
    </ligand>
</feature>
<dbReference type="PANTHER" id="PTHR38344">
    <property type="entry name" value="UPF0753 PROTEIN AQ_863"/>
    <property type="match status" value="1"/>
</dbReference>
<evidence type="ECO:0000313" key="7">
    <source>
        <dbReference type="EMBL" id="GHI00198.1"/>
    </source>
</evidence>
<evidence type="ECO:0000256" key="3">
    <source>
        <dbReference type="ARBA" id="ARBA00022723"/>
    </source>
</evidence>
<comment type="function">
    <text evidence="6">Part of an energy-coupled inorganic carbon pump.</text>
</comment>
<dbReference type="RefSeq" id="WP_223282802.1">
    <property type="nucleotide sequence ID" value="NZ_BNDS01000019.1"/>
</dbReference>
<dbReference type="EMBL" id="BNDS01000019">
    <property type="protein sequence ID" value="GHI00198.1"/>
    <property type="molecule type" value="Genomic_DNA"/>
</dbReference>